<feature type="region of interest" description="Disordered" evidence="1">
    <location>
        <begin position="1"/>
        <end position="21"/>
    </location>
</feature>
<dbReference type="KEGG" id="pmak:PMPD1_0724"/>
<protein>
    <submittedName>
        <fullName evidence="3">Type VI secretion system protein ImpF</fullName>
    </submittedName>
</protein>
<accession>A0A6M8U4X3</accession>
<name>A0A6M8U4X3_9GAMM</name>
<dbReference type="PANTHER" id="PTHR38595">
    <property type="entry name" value="CYTOPLASMIC PROTEIN-RELATED"/>
    <property type="match status" value="1"/>
</dbReference>
<dbReference type="EMBL" id="CP054212">
    <property type="protein sequence ID" value="QKJ85696.1"/>
    <property type="molecule type" value="Genomic_DNA"/>
</dbReference>
<dbReference type="Pfam" id="PF04965">
    <property type="entry name" value="GPW_gp25"/>
    <property type="match status" value="1"/>
</dbReference>
<dbReference type="Proteomes" id="UP000505325">
    <property type="component" value="Chromosome"/>
</dbReference>
<evidence type="ECO:0000259" key="2">
    <source>
        <dbReference type="Pfam" id="PF04965"/>
    </source>
</evidence>
<proteinExistence type="predicted"/>
<dbReference type="SUPFAM" id="SSF160719">
    <property type="entry name" value="gpW/gp25-like"/>
    <property type="match status" value="1"/>
</dbReference>
<evidence type="ECO:0000313" key="4">
    <source>
        <dbReference type="Proteomes" id="UP000505325"/>
    </source>
</evidence>
<gene>
    <name evidence="3" type="ORF">PMPD1_0724</name>
</gene>
<dbReference type="AlphaFoldDB" id="A0A6M8U4X3"/>
<dbReference type="InterPro" id="IPR053176">
    <property type="entry name" value="T6SS_TssE1-like"/>
</dbReference>
<organism evidence="3 4">
    <name type="scientific">Paramixta manurensis</name>
    <dbReference type="NCBI Taxonomy" id="2740817"/>
    <lineage>
        <taxon>Bacteria</taxon>
        <taxon>Pseudomonadati</taxon>
        <taxon>Pseudomonadota</taxon>
        <taxon>Gammaproteobacteria</taxon>
        <taxon>Enterobacterales</taxon>
        <taxon>Erwiniaceae</taxon>
        <taxon>Paramixta</taxon>
    </lineage>
</organism>
<evidence type="ECO:0000313" key="3">
    <source>
        <dbReference type="EMBL" id="QKJ85696.1"/>
    </source>
</evidence>
<evidence type="ECO:0000256" key="1">
    <source>
        <dbReference type="SAM" id="MobiDB-lite"/>
    </source>
</evidence>
<sequence>MRLSPVISPMSNNADHNPFEGGDVLRGGYRFRKGKETLGARDKMQPSLLDRLTDNAPDKQQEPVSQTLVSHSALRRHVLRDLQWLFNSINNEAQQDLAPFPQVRRSAWNFGVAPLAGQRMSDIEWQDIQRKLTEAIINFEPRILPQGLQVRCVSDTGSLELHNVLSIEIKGRLWCVPYPLEFLFRTDVDLENGHFELKEVG</sequence>
<feature type="domain" description="IraD/Gp25-like" evidence="2">
    <location>
        <begin position="73"/>
        <end position="177"/>
    </location>
</feature>
<keyword evidence="4" id="KW-1185">Reference proteome</keyword>
<dbReference type="PANTHER" id="PTHR38595:SF1">
    <property type="entry name" value="TYPE VI SECRETION SYSTEM COMPONENT TSSE1"/>
    <property type="match status" value="1"/>
</dbReference>
<dbReference type="NCBIfam" id="TIGR03357">
    <property type="entry name" value="VI_zyme"/>
    <property type="match status" value="1"/>
</dbReference>
<reference evidence="3 4" key="1">
    <citation type="submission" date="2020-06" db="EMBL/GenBank/DDBJ databases">
        <title>Genome sequence of Paramixta manurensis strain PD-1.</title>
        <authorList>
            <person name="Lee C.W."/>
            <person name="Kim J."/>
        </authorList>
    </citation>
    <scope>NUCLEOTIDE SEQUENCE [LARGE SCALE GENOMIC DNA]</scope>
    <source>
        <strain evidence="3 4">PD-1</strain>
    </source>
</reference>
<dbReference type="InterPro" id="IPR017737">
    <property type="entry name" value="TssE1-like"/>
</dbReference>
<dbReference type="InterPro" id="IPR007048">
    <property type="entry name" value="IraD/Gp25-like"/>
</dbReference>